<dbReference type="RefSeq" id="WP_069847251.1">
    <property type="nucleotide sequence ID" value="NZ_CP014859.1"/>
</dbReference>
<organism evidence="2 3">
    <name type="scientific">Actinoalloteichus hymeniacidonis</name>
    <dbReference type="NCBI Taxonomy" id="340345"/>
    <lineage>
        <taxon>Bacteria</taxon>
        <taxon>Bacillati</taxon>
        <taxon>Actinomycetota</taxon>
        <taxon>Actinomycetes</taxon>
        <taxon>Pseudonocardiales</taxon>
        <taxon>Pseudonocardiaceae</taxon>
        <taxon>Actinoalloteichus</taxon>
    </lineage>
</organism>
<dbReference type="Gene3D" id="3.40.50.150">
    <property type="entry name" value="Vaccinia Virus protein VP39"/>
    <property type="match status" value="1"/>
</dbReference>
<sequence>MTSIPESDQVNNYNSFAEIYNTENESSLENAYYERPATLRLAGDVAGRKILDAGCGAGPLSKELRDRGALVSGFDKSAGMLEIARKRLGDDVDLRVHDLAEPLPYADGEFDDVIASLSLHYLKDWGPTLAELRRVLRPGGRLIASVNHPTADYCIQRMSGHRPNYFEVYRDVGEFEMGGTTIQLAFWNRPLHKMTDDFTAAGFRIARISEPQPDEAGRELFPDVFYLLETAPSFLFFVLEAE</sequence>
<keyword evidence="2" id="KW-0489">Methyltransferase</keyword>
<feature type="domain" description="Methyltransferase type 11" evidence="1">
    <location>
        <begin position="51"/>
        <end position="143"/>
    </location>
</feature>
<protein>
    <submittedName>
        <fullName evidence="2">Methyltransferase family protein</fullName>
    </submittedName>
</protein>
<dbReference type="InterPro" id="IPR013216">
    <property type="entry name" value="Methyltransf_11"/>
</dbReference>
<gene>
    <name evidence="2" type="ORF">TL08_06170</name>
</gene>
<dbReference type="Proteomes" id="UP000095210">
    <property type="component" value="Chromosome"/>
</dbReference>
<accession>A0AAC9HMJ8</accession>
<dbReference type="SUPFAM" id="SSF53335">
    <property type="entry name" value="S-adenosyl-L-methionine-dependent methyltransferases"/>
    <property type="match status" value="1"/>
</dbReference>
<dbReference type="InterPro" id="IPR029063">
    <property type="entry name" value="SAM-dependent_MTases_sf"/>
</dbReference>
<dbReference type="KEGG" id="ahm:TL08_06170"/>
<proteinExistence type="predicted"/>
<evidence type="ECO:0000313" key="2">
    <source>
        <dbReference type="EMBL" id="AOS62059.1"/>
    </source>
</evidence>
<name>A0AAC9HMJ8_9PSEU</name>
<keyword evidence="3" id="KW-1185">Reference proteome</keyword>
<dbReference type="EMBL" id="CP014859">
    <property type="protein sequence ID" value="AOS62059.1"/>
    <property type="molecule type" value="Genomic_DNA"/>
</dbReference>
<dbReference type="Pfam" id="PF08241">
    <property type="entry name" value="Methyltransf_11"/>
    <property type="match status" value="1"/>
</dbReference>
<dbReference type="CDD" id="cd02440">
    <property type="entry name" value="AdoMet_MTases"/>
    <property type="match status" value="1"/>
</dbReference>
<evidence type="ECO:0000313" key="3">
    <source>
        <dbReference type="Proteomes" id="UP000095210"/>
    </source>
</evidence>
<dbReference type="PANTHER" id="PTHR43861">
    <property type="entry name" value="TRANS-ACONITATE 2-METHYLTRANSFERASE-RELATED"/>
    <property type="match status" value="1"/>
</dbReference>
<dbReference type="AlphaFoldDB" id="A0AAC9HMJ8"/>
<dbReference type="GO" id="GO:0032259">
    <property type="term" value="P:methylation"/>
    <property type="evidence" value="ECO:0007669"/>
    <property type="project" value="UniProtKB-KW"/>
</dbReference>
<reference evidence="3" key="1">
    <citation type="submission" date="2016-03" db="EMBL/GenBank/DDBJ databases">
        <title>Complete genome sequence of the type strain Actinoalloteichus hymeniacidonis DSM 45092.</title>
        <authorList>
            <person name="Schaffert L."/>
            <person name="Albersmeier A."/>
            <person name="Winkler A."/>
            <person name="Kalinowski J."/>
            <person name="Zotchev S."/>
            <person name="Ruckert C."/>
        </authorList>
    </citation>
    <scope>NUCLEOTIDE SEQUENCE [LARGE SCALE GENOMIC DNA]</scope>
    <source>
        <strain evidence="3">HPA177(T) (DSM 45092(T))</strain>
    </source>
</reference>
<keyword evidence="2" id="KW-0808">Transferase</keyword>
<dbReference type="GO" id="GO:0008757">
    <property type="term" value="F:S-adenosylmethionine-dependent methyltransferase activity"/>
    <property type="evidence" value="ECO:0007669"/>
    <property type="project" value="InterPro"/>
</dbReference>
<evidence type="ECO:0000259" key="1">
    <source>
        <dbReference type="Pfam" id="PF08241"/>
    </source>
</evidence>
<dbReference type="PANTHER" id="PTHR43861:SF1">
    <property type="entry name" value="TRANS-ACONITATE 2-METHYLTRANSFERASE"/>
    <property type="match status" value="1"/>
</dbReference>